<proteinExistence type="inferred from homology"/>
<dbReference type="OrthoDB" id="2085234at2"/>
<dbReference type="Gene3D" id="3.30.70.1950">
    <property type="match status" value="1"/>
</dbReference>
<sequence>MKLEKVNENQIKCTLNKSDLSDREIKLSELAYGTEKAQELFRDMMEQASFEFGFEVDDVPLMIEAIPLSTESIILIITKVDNPEDLETKFANLTSNIKRFKKKKSQQDTLRELSSNKKTEEKSKNYDKKFSVKSDEYLLIYTFNNLDDIILLSNNLDSMYTGINSLYKDNKNQTYYLVLHKSDFDDIIFKDLSTVLSEFGTKVLSTYATEAYYNEHYDVIIKNNALQNLSKL</sequence>
<dbReference type="PANTHER" id="PTHR39161:SF1">
    <property type="entry name" value="ADAPTER PROTEIN MECA 1"/>
    <property type="match status" value="1"/>
</dbReference>
<dbReference type="EMBL" id="SMGQ01000002">
    <property type="protein sequence ID" value="TCK99722.1"/>
    <property type="molecule type" value="Genomic_DNA"/>
</dbReference>
<reference evidence="2 3" key="1">
    <citation type="submission" date="2019-03" db="EMBL/GenBank/DDBJ databases">
        <title>Genomic Encyclopedia of Type Strains, Phase IV (KMG-IV): sequencing the most valuable type-strain genomes for metagenomic binning, comparative biology and taxonomic classification.</title>
        <authorList>
            <person name="Goeker M."/>
        </authorList>
    </citation>
    <scope>NUCLEOTIDE SEQUENCE [LARGE SCALE GENOMIC DNA]</scope>
    <source>
        <strain evidence="2 3">DSM 24176</strain>
    </source>
</reference>
<gene>
    <name evidence="2" type="ORF">EDC19_0080</name>
</gene>
<dbReference type="Pfam" id="PF05389">
    <property type="entry name" value="MecA"/>
    <property type="match status" value="1"/>
</dbReference>
<accession>A0A4V2Q1W9</accession>
<dbReference type="AlphaFoldDB" id="A0A4V2Q1W9"/>
<name>A0A4V2Q1W9_9FIRM</name>
<dbReference type="Proteomes" id="UP000294545">
    <property type="component" value="Unassembled WGS sequence"/>
</dbReference>
<evidence type="ECO:0000313" key="3">
    <source>
        <dbReference type="Proteomes" id="UP000294545"/>
    </source>
</evidence>
<comment type="similarity">
    <text evidence="1">Belongs to the MecA family.</text>
</comment>
<evidence type="ECO:0000313" key="2">
    <source>
        <dbReference type="EMBL" id="TCK99722.1"/>
    </source>
</evidence>
<evidence type="ECO:0000256" key="1">
    <source>
        <dbReference type="ARBA" id="ARBA00005397"/>
    </source>
</evidence>
<keyword evidence="3" id="KW-1185">Reference proteome</keyword>
<dbReference type="RefSeq" id="WP_132278864.1">
    <property type="nucleotide sequence ID" value="NZ_SMGQ01000002.1"/>
</dbReference>
<protein>
    <submittedName>
        <fullName evidence="2">Adapter protein MecA 1/2</fullName>
    </submittedName>
</protein>
<organism evidence="2 3">
    <name type="scientific">Natranaerovirga hydrolytica</name>
    <dbReference type="NCBI Taxonomy" id="680378"/>
    <lineage>
        <taxon>Bacteria</taxon>
        <taxon>Bacillati</taxon>
        <taxon>Bacillota</taxon>
        <taxon>Clostridia</taxon>
        <taxon>Lachnospirales</taxon>
        <taxon>Natranaerovirgaceae</taxon>
        <taxon>Natranaerovirga</taxon>
    </lineage>
</organism>
<comment type="caution">
    <text evidence="2">The sequence shown here is derived from an EMBL/GenBank/DDBJ whole genome shotgun (WGS) entry which is preliminary data.</text>
</comment>
<dbReference type="InterPro" id="IPR008681">
    <property type="entry name" value="Neg-reg_MecA"/>
</dbReference>
<dbReference type="InterPro" id="IPR038471">
    <property type="entry name" value="MecA_C_sf"/>
</dbReference>
<dbReference type="PANTHER" id="PTHR39161">
    <property type="entry name" value="ADAPTER PROTEIN MECA"/>
    <property type="match status" value="1"/>
</dbReference>